<organism evidence="9 10">
    <name type="scientific">Streptomyces qinglanensis</name>
    <dbReference type="NCBI Taxonomy" id="943816"/>
    <lineage>
        <taxon>Bacteria</taxon>
        <taxon>Bacillati</taxon>
        <taxon>Actinomycetota</taxon>
        <taxon>Actinomycetes</taxon>
        <taxon>Kitasatosporales</taxon>
        <taxon>Streptomycetaceae</taxon>
        <taxon>Streptomyces</taxon>
    </lineage>
</organism>
<accession>A0A1E7K8U1</accession>
<evidence type="ECO:0000256" key="2">
    <source>
        <dbReference type="ARBA" id="ARBA00022670"/>
    </source>
</evidence>
<feature type="signal peptide" evidence="7">
    <location>
        <begin position="1"/>
        <end position="23"/>
    </location>
</feature>
<dbReference type="RefSeq" id="WP_069992828.1">
    <property type="nucleotide sequence ID" value="NZ_LJGV01000022.1"/>
</dbReference>
<dbReference type="PANTHER" id="PTHR47359:SF3">
    <property type="entry name" value="NLP_P60 DOMAIN-CONTAINING PROTEIN-RELATED"/>
    <property type="match status" value="1"/>
</dbReference>
<evidence type="ECO:0000256" key="4">
    <source>
        <dbReference type="ARBA" id="ARBA00022807"/>
    </source>
</evidence>
<dbReference type="GO" id="GO:0006508">
    <property type="term" value="P:proteolysis"/>
    <property type="evidence" value="ECO:0007669"/>
    <property type="project" value="UniProtKB-KW"/>
</dbReference>
<feature type="region of interest" description="Disordered" evidence="6">
    <location>
        <begin position="172"/>
        <end position="193"/>
    </location>
</feature>
<feature type="compositionally biased region" description="Basic and acidic residues" evidence="6">
    <location>
        <begin position="178"/>
        <end position="193"/>
    </location>
</feature>
<feature type="compositionally biased region" description="Low complexity" evidence="6">
    <location>
        <begin position="23"/>
        <end position="33"/>
    </location>
</feature>
<keyword evidence="5" id="KW-0175">Coiled coil</keyword>
<feature type="region of interest" description="Disordered" evidence="6">
    <location>
        <begin position="23"/>
        <end position="50"/>
    </location>
</feature>
<name>A0A1E7K8U1_9ACTN</name>
<dbReference type="Gene3D" id="3.90.1720.10">
    <property type="entry name" value="endopeptidase domain like (from Nostoc punctiforme)"/>
    <property type="match status" value="1"/>
</dbReference>
<keyword evidence="3 9" id="KW-0378">Hydrolase</keyword>
<evidence type="ECO:0000256" key="5">
    <source>
        <dbReference type="SAM" id="Coils"/>
    </source>
</evidence>
<dbReference type="InterPro" id="IPR051794">
    <property type="entry name" value="PG_Endopeptidase_C40"/>
</dbReference>
<dbReference type="PROSITE" id="PS51935">
    <property type="entry name" value="NLPC_P60"/>
    <property type="match status" value="1"/>
</dbReference>
<comment type="similarity">
    <text evidence="1">Belongs to the peptidase C40 family.</text>
</comment>
<dbReference type="Pfam" id="PF00877">
    <property type="entry name" value="NLPC_P60"/>
    <property type="match status" value="1"/>
</dbReference>
<feature type="coiled-coil region" evidence="5">
    <location>
        <begin position="62"/>
        <end position="106"/>
    </location>
</feature>
<dbReference type="Proteomes" id="UP000175829">
    <property type="component" value="Unassembled WGS sequence"/>
</dbReference>
<reference evidence="9 10" key="1">
    <citation type="journal article" date="2016" name="Front. Microbiol.">
        <title>Comparative Genomics Analysis of Streptomyces Species Reveals Their Adaptation to the Marine Environment and Their Diversity at the Genomic Level.</title>
        <authorList>
            <person name="Tian X."/>
            <person name="Zhang Z."/>
            <person name="Yang T."/>
            <person name="Chen M."/>
            <person name="Li J."/>
            <person name="Chen F."/>
            <person name="Yang J."/>
            <person name="Li W."/>
            <person name="Zhang B."/>
            <person name="Zhang Z."/>
            <person name="Wu J."/>
            <person name="Zhang C."/>
            <person name="Long L."/>
            <person name="Xiao J."/>
        </authorList>
    </citation>
    <scope>NUCLEOTIDE SEQUENCE [LARGE SCALE GENOMIC DNA]</scope>
    <source>
        <strain evidence="9 10">SCSIO M10379</strain>
    </source>
</reference>
<protein>
    <submittedName>
        <fullName evidence="9">Glycoside hydrolase</fullName>
    </submittedName>
</protein>
<proteinExistence type="inferred from homology"/>
<evidence type="ECO:0000313" key="9">
    <source>
        <dbReference type="EMBL" id="OEV00353.1"/>
    </source>
</evidence>
<comment type="caution">
    <text evidence="9">The sequence shown here is derived from an EMBL/GenBank/DDBJ whole genome shotgun (WGS) entry which is preliminary data.</text>
</comment>
<feature type="compositionally biased region" description="Pro residues" evidence="6">
    <location>
        <begin position="34"/>
        <end position="44"/>
    </location>
</feature>
<dbReference type="InterPro" id="IPR000064">
    <property type="entry name" value="NLP_P60_dom"/>
</dbReference>
<evidence type="ECO:0000256" key="1">
    <source>
        <dbReference type="ARBA" id="ARBA00007074"/>
    </source>
</evidence>
<evidence type="ECO:0000259" key="8">
    <source>
        <dbReference type="PROSITE" id="PS51935"/>
    </source>
</evidence>
<keyword evidence="2" id="KW-0645">Protease</keyword>
<evidence type="ECO:0000313" key="10">
    <source>
        <dbReference type="Proteomes" id="UP000175829"/>
    </source>
</evidence>
<feature type="chain" id="PRO_5009196360" evidence="7">
    <location>
        <begin position="24"/>
        <end position="365"/>
    </location>
</feature>
<dbReference type="PATRIC" id="fig|943816.4.peg.4355"/>
<evidence type="ECO:0000256" key="3">
    <source>
        <dbReference type="ARBA" id="ARBA00022801"/>
    </source>
</evidence>
<sequence>MSAGLVLAAAAVLVPGAAVDAGAAPAAGSRAPGAPQPGPEPGPPSARHGSLGELLGELSVLYQRTEKASEAYNGTAEKLKAQRTTARRAQAELGRARSVLARERRRAGELARQQYRNGGTGIPSAVRMLLTRNPHRLLDRGHLLQRAADDQADTLRRLARGQRRHTAAVRKARAAVTRQERLADRKKHQRDEVRTRLRKVEGLLSSLTGEQLARLNALEGERTDAAQQKLVAGGALDPSGAGRPASAQGRKALDWALEQIGKPYVWGAEGPGAFDCSGLTRQAWRHAGREIPRTSQEQWRRLPKVGLDELRPGDLVIYFESATHVALYAGGGRVVQAPRPGGEVRLTELAVDPPIGAVRPDGRRT</sequence>
<keyword evidence="7" id="KW-0732">Signal</keyword>
<dbReference type="AlphaFoldDB" id="A0A1E7K8U1"/>
<dbReference type="EMBL" id="LJGV01000022">
    <property type="protein sequence ID" value="OEV00353.1"/>
    <property type="molecule type" value="Genomic_DNA"/>
</dbReference>
<evidence type="ECO:0000256" key="7">
    <source>
        <dbReference type="SAM" id="SignalP"/>
    </source>
</evidence>
<gene>
    <name evidence="9" type="ORF">AN217_23960</name>
</gene>
<evidence type="ECO:0000256" key="6">
    <source>
        <dbReference type="SAM" id="MobiDB-lite"/>
    </source>
</evidence>
<dbReference type="InterPro" id="IPR038765">
    <property type="entry name" value="Papain-like_cys_pep_sf"/>
</dbReference>
<dbReference type="PANTHER" id="PTHR47359">
    <property type="entry name" value="PEPTIDOGLYCAN DL-ENDOPEPTIDASE CWLO"/>
    <property type="match status" value="1"/>
</dbReference>
<keyword evidence="4" id="KW-0788">Thiol protease</keyword>
<feature type="domain" description="NlpC/P60" evidence="8">
    <location>
        <begin position="246"/>
        <end position="365"/>
    </location>
</feature>
<dbReference type="GO" id="GO:0008234">
    <property type="term" value="F:cysteine-type peptidase activity"/>
    <property type="evidence" value="ECO:0007669"/>
    <property type="project" value="UniProtKB-KW"/>
</dbReference>
<dbReference type="SUPFAM" id="SSF54001">
    <property type="entry name" value="Cysteine proteinases"/>
    <property type="match status" value="1"/>
</dbReference>